<dbReference type="GO" id="GO:0005737">
    <property type="term" value="C:cytoplasm"/>
    <property type="evidence" value="ECO:0007669"/>
    <property type="project" value="UniProtKB-SubCell"/>
</dbReference>
<evidence type="ECO:0000256" key="3">
    <source>
        <dbReference type="ARBA" id="ARBA00022490"/>
    </source>
</evidence>
<dbReference type="SMART" id="SM00185">
    <property type="entry name" value="ARM"/>
    <property type="match status" value="5"/>
</dbReference>
<dbReference type="OrthoDB" id="5559898at2759"/>
<evidence type="ECO:0000256" key="4">
    <source>
        <dbReference type="ARBA" id="ARBA00022737"/>
    </source>
</evidence>
<dbReference type="Pfam" id="PF00514">
    <property type="entry name" value="Arm"/>
    <property type="match status" value="1"/>
</dbReference>
<comment type="subcellular location">
    <subcellularLocation>
        <location evidence="2">Cytoplasm</location>
    </subcellularLocation>
    <subcellularLocation>
        <location evidence="1">Nucleus</location>
    </subcellularLocation>
</comment>
<dbReference type="SUPFAM" id="SSF48371">
    <property type="entry name" value="ARM repeat"/>
    <property type="match status" value="1"/>
</dbReference>
<dbReference type="InterPro" id="IPR000225">
    <property type="entry name" value="Armadillo"/>
</dbReference>
<dbReference type="InterPro" id="IPR038739">
    <property type="entry name" value="ARMC8/Vid28"/>
</dbReference>
<evidence type="ECO:0000256" key="2">
    <source>
        <dbReference type="ARBA" id="ARBA00004496"/>
    </source>
</evidence>
<dbReference type="EMBL" id="NBIV01000001">
    <property type="protein sequence ID" value="PXF49945.1"/>
    <property type="molecule type" value="Genomic_DNA"/>
</dbReference>
<evidence type="ECO:0000256" key="5">
    <source>
        <dbReference type="ARBA" id="ARBA00023242"/>
    </source>
</evidence>
<dbReference type="GO" id="GO:0005634">
    <property type="term" value="C:nucleus"/>
    <property type="evidence" value="ECO:0007669"/>
    <property type="project" value="UniProtKB-SubCell"/>
</dbReference>
<accession>A0A2V3J6B0</accession>
<dbReference type="GO" id="GO:0034657">
    <property type="term" value="C:GID complex"/>
    <property type="evidence" value="ECO:0007669"/>
    <property type="project" value="TreeGrafter"/>
</dbReference>
<dbReference type="AlphaFoldDB" id="A0A2V3J6B0"/>
<keyword evidence="4" id="KW-0677">Repeat</keyword>
<dbReference type="Proteomes" id="UP000247409">
    <property type="component" value="Unassembled WGS sequence"/>
</dbReference>
<gene>
    <name evidence="7" type="ORF">BWQ96_00105</name>
</gene>
<dbReference type="InterPro" id="IPR011989">
    <property type="entry name" value="ARM-like"/>
</dbReference>
<reference evidence="7 8" key="1">
    <citation type="journal article" date="2018" name="Mol. Biol. Evol.">
        <title>Analysis of the draft genome of the red seaweed Gracilariopsis chorda provides insights into genome size evolution in Rhodophyta.</title>
        <authorList>
            <person name="Lee J."/>
            <person name="Yang E.C."/>
            <person name="Graf L."/>
            <person name="Yang J.H."/>
            <person name="Qiu H."/>
            <person name="Zel Zion U."/>
            <person name="Chan C.X."/>
            <person name="Stephens T.G."/>
            <person name="Weber A.P.M."/>
            <person name="Boo G.H."/>
            <person name="Boo S.M."/>
            <person name="Kim K.M."/>
            <person name="Shin Y."/>
            <person name="Jung M."/>
            <person name="Lee S.J."/>
            <person name="Yim H.S."/>
            <person name="Lee J.H."/>
            <person name="Bhattacharya D."/>
            <person name="Yoon H.S."/>
        </authorList>
    </citation>
    <scope>NUCLEOTIDE SEQUENCE [LARGE SCALE GENOMIC DNA]</scope>
    <source>
        <strain evidence="7 8">SKKU-2015</strain>
        <tissue evidence="7">Whole body</tissue>
    </source>
</reference>
<comment type="caution">
    <text evidence="7">The sequence shown here is derived from an EMBL/GenBank/DDBJ whole genome shotgun (WGS) entry which is preliminary data.</text>
</comment>
<evidence type="ECO:0000256" key="6">
    <source>
        <dbReference type="SAM" id="MobiDB-lite"/>
    </source>
</evidence>
<organism evidence="7 8">
    <name type="scientific">Gracilariopsis chorda</name>
    <dbReference type="NCBI Taxonomy" id="448386"/>
    <lineage>
        <taxon>Eukaryota</taxon>
        <taxon>Rhodophyta</taxon>
        <taxon>Florideophyceae</taxon>
        <taxon>Rhodymeniophycidae</taxon>
        <taxon>Gracilariales</taxon>
        <taxon>Gracilariaceae</taxon>
        <taxon>Gracilariopsis</taxon>
    </lineage>
</organism>
<evidence type="ECO:0000313" key="8">
    <source>
        <dbReference type="Proteomes" id="UP000247409"/>
    </source>
</evidence>
<sequence>MITHLRQHITALEAPQLSSRIAAARSIKNAVVGNPTNKRLFISNGVIQPLITAASHDSPELAEQAISAIGSLASFLPPLPVEQLAPPILRCLFSEDIRPVNAAARALKLIVCSDAIDINEFVPAFTTPDVARRLVELISYNDDGIPEVCAVVLSRICVSVEEATVFEQVNAITALVQILCRTNHERCIEACLSALSALSRNNSAISRQLTCTHGLVNVVMPLTHSTTPSLRLTACQILTIFHSDGFLPSGLDSAVVTALVNLLDETLPQMQITAAFTLSDLVGHSPELQSVATKNKAVSKLITIFYDNMPQDDEQSDEVDMVDVSFPSQAKHEYRVDACASALTALAALTRNIDASRVALVEEDALPRIIVALQEDNDDIVLAAVQCVRSLSRSVKIVRRDIADDQIGVTLLHLLSSSNVAIRRSASAALCNLVLEFSPIRTSILENGGICILTGLLSSVDDELRENALWALKNILFKADSETKTAVMNQLGYTNLQALCTDTHLRIRELAMMIVRNLACSGSTESQREELDALFAATGNKLISILSEALRVDTESSKLAVQALYVVCNIASGTEEHKASLIDSDIPGLILKWTSHKDEGARIAAVWCAINLSWKDRRTPSQPSLHRQRLPRCVLRPQHLPAPSSPFSRRVLERSDRSYGGVNAIMTEQRDSSPETEMDVEHENVLMISAAPEPHHLRTHTRGASSARRRGPAPKSSGYQWRIERLRELGFEVRLRSLTNDPHIEVQGRARAALEFFDCGDVNPLDYSPSALLEYDSPSVLPPQSSRALSHSIVHRVLASDSSSGGST</sequence>
<evidence type="ECO:0000313" key="7">
    <source>
        <dbReference type="EMBL" id="PXF49945.1"/>
    </source>
</evidence>
<dbReference type="PANTHER" id="PTHR15651:SF7">
    <property type="entry name" value="ARMADILLO REPEAT-CONTAINING PROTEIN 8"/>
    <property type="match status" value="1"/>
</dbReference>
<keyword evidence="5" id="KW-0539">Nucleus</keyword>
<dbReference type="PANTHER" id="PTHR15651">
    <property type="entry name" value="ARMADILLO REPEAT-CONTAINING PROTEIN 8"/>
    <property type="match status" value="1"/>
</dbReference>
<feature type="compositionally biased region" description="Basic residues" evidence="6">
    <location>
        <begin position="697"/>
        <end position="712"/>
    </location>
</feature>
<evidence type="ECO:0000256" key="1">
    <source>
        <dbReference type="ARBA" id="ARBA00004123"/>
    </source>
</evidence>
<name>A0A2V3J6B0_9FLOR</name>
<proteinExistence type="predicted"/>
<dbReference type="GO" id="GO:0043161">
    <property type="term" value="P:proteasome-mediated ubiquitin-dependent protein catabolic process"/>
    <property type="evidence" value="ECO:0007669"/>
    <property type="project" value="TreeGrafter"/>
</dbReference>
<protein>
    <submittedName>
        <fullName evidence="7">Armadillo repeat-containing protein 8</fullName>
    </submittedName>
</protein>
<dbReference type="InterPro" id="IPR016024">
    <property type="entry name" value="ARM-type_fold"/>
</dbReference>
<dbReference type="STRING" id="448386.A0A2V3J6B0"/>
<keyword evidence="3" id="KW-0963">Cytoplasm</keyword>
<dbReference type="Gene3D" id="1.25.10.10">
    <property type="entry name" value="Leucine-rich Repeat Variant"/>
    <property type="match status" value="2"/>
</dbReference>
<feature type="region of interest" description="Disordered" evidence="6">
    <location>
        <begin position="697"/>
        <end position="716"/>
    </location>
</feature>
<keyword evidence="8" id="KW-1185">Reference proteome</keyword>